<dbReference type="PANTHER" id="PTHR37535:SF3">
    <property type="entry name" value="FLUG DOMAIN-CONTAINING PROTEIN"/>
    <property type="match status" value="1"/>
</dbReference>
<reference evidence="1 2" key="1">
    <citation type="journal article" date="2024" name="Commun. Biol.">
        <title>Comparative genomic analysis of thermophilic fungi reveals convergent evolutionary adaptations and gene losses.</title>
        <authorList>
            <person name="Steindorff A.S."/>
            <person name="Aguilar-Pontes M.V."/>
            <person name="Robinson A.J."/>
            <person name="Andreopoulos B."/>
            <person name="LaButti K."/>
            <person name="Kuo A."/>
            <person name="Mondo S."/>
            <person name="Riley R."/>
            <person name="Otillar R."/>
            <person name="Haridas S."/>
            <person name="Lipzen A."/>
            <person name="Grimwood J."/>
            <person name="Schmutz J."/>
            <person name="Clum A."/>
            <person name="Reid I.D."/>
            <person name="Moisan M.C."/>
            <person name="Butler G."/>
            <person name="Nguyen T.T.M."/>
            <person name="Dewar K."/>
            <person name="Conant G."/>
            <person name="Drula E."/>
            <person name="Henrissat B."/>
            <person name="Hansel C."/>
            <person name="Singer S."/>
            <person name="Hutchinson M.I."/>
            <person name="de Vries R.P."/>
            <person name="Natvig D.O."/>
            <person name="Powell A.J."/>
            <person name="Tsang A."/>
            <person name="Grigoriev I.V."/>
        </authorList>
    </citation>
    <scope>NUCLEOTIDE SEQUENCE [LARGE SCALE GENOMIC DNA]</scope>
    <source>
        <strain evidence="1 2">ATCC 24622</strain>
    </source>
</reference>
<evidence type="ECO:0000313" key="2">
    <source>
        <dbReference type="Proteomes" id="UP001586593"/>
    </source>
</evidence>
<dbReference type="EMBL" id="JAZHXJ010000284">
    <property type="protein sequence ID" value="KAL1865789.1"/>
    <property type="molecule type" value="Genomic_DNA"/>
</dbReference>
<sequence length="168" mass="18944">MFISAKLKYHIFTPARVGKDTALLVTWKDGQPELRYSLKREFAKGMHDKPAQRPTHILCKHMADQLLVIQPMVFTVSVVLATGTLKRYDTLEGILSVTPPDDGRQWELEWEDEVLDCPVFSEVSADGPRWEKIQTASSFNVQLTDASVRAGMQEPVKIHGGPREAIIK</sequence>
<comment type="caution">
    <text evidence="1">The sequence shown here is derived from an EMBL/GenBank/DDBJ whole genome shotgun (WGS) entry which is preliminary data.</text>
</comment>
<organism evidence="1 2">
    <name type="scientific">Phialemonium thermophilum</name>
    <dbReference type="NCBI Taxonomy" id="223376"/>
    <lineage>
        <taxon>Eukaryota</taxon>
        <taxon>Fungi</taxon>
        <taxon>Dikarya</taxon>
        <taxon>Ascomycota</taxon>
        <taxon>Pezizomycotina</taxon>
        <taxon>Sordariomycetes</taxon>
        <taxon>Sordariomycetidae</taxon>
        <taxon>Cephalothecales</taxon>
        <taxon>Cephalothecaceae</taxon>
        <taxon>Phialemonium</taxon>
    </lineage>
</organism>
<dbReference type="Proteomes" id="UP001586593">
    <property type="component" value="Unassembled WGS sequence"/>
</dbReference>
<protein>
    <submittedName>
        <fullName evidence="1">Uncharacterized protein</fullName>
    </submittedName>
</protein>
<dbReference type="PANTHER" id="PTHR37535">
    <property type="entry name" value="FLUG DOMAIN PROTEIN"/>
    <property type="match status" value="1"/>
</dbReference>
<accession>A0ABR3WQG5</accession>
<dbReference type="Pfam" id="PF11917">
    <property type="entry name" value="DUF3435"/>
    <property type="match status" value="1"/>
</dbReference>
<dbReference type="InterPro" id="IPR021842">
    <property type="entry name" value="DUF3435"/>
</dbReference>
<evidence type="ECO:0000313" key="1">
    <source>
        <dbReference type="EMBL" id="KAL1865789.1"/>
    </source>
</evidence>
<name>A0ABR3WQG5_9PEZI</name>
<proteinExistence type="predicted"/>
<gene>
    <name evidence="1" type="ORF">VTK73DRAFT_5060</name>
</gene>
<keyword evidence="2" id="KW-1185">Reference proteome</keyword>